<dbReference type="OrthoDB" id="10036029at2759"/>
<feature type="domain" description="Fibronectin type-III" evidence="3">
    <location>
        <begin position="2459"/>
        <end position="2551"/>
    </location>
</feature>
<gene>
    <name evidence="4" type="ORF">TIS948_LOCUS25964</name>
</gene>
<dbReference type="PANTHER" id="PTHR46708:SF2">
    <property type="entry name" value="FIBRONECTIN TYPE-III DOMAIN-CONTAINING PROTEIN"/>
    <property type="match status" value="1"/>
</dbReference>
<organism evidence="4 5">
    <name type="scientific">Rotaria socialis</name>
    <dbReference type="NCBI Taxonomy" id="392032"/>
    <lineage>
        <taxon>Eukaryota</taxon>
        <taxon>Metazoa</taxon>
        <taxon>Spiralia</taxon>
        <taxon>Gnathifera</taxon>
        <taxon>Rotifera</taxon>
        <taxon>Eurotatoria</taxon>
        <taxon>Bdelloidea</taxon>
        <taxon>Philodinida</taxon>
        <taxon>Philodinidae</taxon>
        <taxon>Rotaria</taxon>
    </lineage>
</organism>
<feature type="domain" description="Fibronectin type-III" evidence="3">
    <location>
        <begin position="2576"/>
        <end position="2670"/>
    </location>
</feature>
<comment type="caution">
    <text evidence="4">The sequence shown here is derived from an EMBL/GenBank/DDBJ whole genome shotgun (WGS) entry which is preliminary data.</text>
</comment>
<feature type="region of interest" description="Disordered" evidence="2">
    <location>
        <begin position="1291"/>
        <end position="1315"/>
    </location>
</feature>
<feature type="domain" description="Fibronectin type-III" evidence="3">
    <location>
        <begin position="1890"/>
        <end position="1997"/>
    </location>
</feature>
<feature type="region of interest" description="Disordered" evidence="2">
    <location>
        <begin position="1121"/>
        <end position="1217"/>
    </location>
</feature>
<evidence type="ECO:0000256" key="1">
    <source>
        <dbReference type="ARBA" id="ARBA00022737"/>
    </source>
</evidence>
<feature type="compositionally biased region" description="Low complexity" evidence="2">
    <location>
        <begin position="1133"/>
        <end position="1160"/>
    </location>
</feature>
<dbReference type="InterPro" id="IPR003961">
    <property type="entry name" value="FN3_dom"/>
</dbReference>
<reference evidence="4" key="1">
    <citation type="submission" date="2021-02" db="EMBL/GenBank/DDBJ databases">
        <authorList>
            <person name="Nowell W R."/>
        </authorList>
    </citation>
    <scope>NUCLEOTIDE SEQUENCE</scope>
</reference>
<feature type="compositionally biased region" description="Basic and acidic residues" evidence="2">
    <location>
        <begin position="1177"/>
        <end position="1194"/>
    </location>
</feature>
<dbReference type="SUPFAM" id="SSF49265">
    <property type="entry name" value="Fibronectin type III"/>
    <property type="match status" value="5"/>
</dbReference>
<dbReference type="CDD" id="cd00063">
    <property type="entry name" value="FN3"/>
    <property type="match status" value="3"/>
</dbReference>
<evidence type="ECO:0000256" key="2">
    <source>
        <dbReference type="SAM" id="MobiDB-lite"/>
    </source>
</evidence>
<evidence type="ECO:0000313" key="4">
    <source>
        <dbReference type="EMBL" id="CAF3381187.1"/>
    </source>
</evidence>
<keyword evidence="1" id="KW-0677">Repeat</keyword>
<feature type="region of interest" description="Disordered" evidence="2">
    <location>
        <begin position="1"/>
        <end position="22"/>
    </location>
</feature>
<accession>A0A817YFD6</accession>
<dbReference type="Gene3D" id="2.60.40.10">
    <property type="entry name" value="Immunoglobulins"/>
    <property type="match status" value="6"/>
</dbReference>
<name>A0A817YFD6_9BILA</name>
<evidence type="ECO:0000313" key="5">
    <source>
        <dbReference type="Proteomes" id="UP000663825"/>
    </source>
</evidence>
<proteinExistence type="predicted"/>
<dbReference type="PROSITE" id="PS50853">
    <property type="entry name" value="FN3"/>
    <property type="match status" value="5"/>
</dbReference>
<feature type="domain" description="Fibronectin type-III" evidence="3">
    <location>
        <begin position="1781"/>
        <end position="1878"/>
    </location>
</feature>
<dbReference type="InterPro" id="IPR050991">
    <property type="entry name" value="ECM_Regulatory_Proteins"/>
</dbReference>
<dbReference type="InterPro" id="IPR013783">
    <property type="entry name" value="Ig-like_fold"/>
</dbReference>
<feature type="compositionally biased region" description="Polar residues" evidence="2">
    <location>
        <begin position="1167"/>
        <end position="1176"/>
    </location>
</feature>
<sequence length="2896" mass="331068">MGCGASVVKGPGNRKKSSKPIGQQSIVQTAIIEAVPIMASLQSLMAPGEHTEDEATKMVHVIDISGGSFPENFEGHIECNDIVEFTTKGTGAFDVVEVYKDGDDYYPAVNGYTLRNIKSRSPENDRRLIFPFALTQSDIELYFCIIPSLQRQTIEKTRKCPKAYCEKNTLKVHKAEIKFSLTDEKENQKIYLHKGESIDIEWITTRNPGYRIEEKKYCPVSDGLYTVDRSSDNVSTRYLSRGKFSKTFTELGMSFLCRMNDKNQIHDIAACIVRETFKVKHIEIADDKIEPNIIWVQQNDLVRFAWKGKRKQTVVQIEPFTVTESKQQSIELKTSDENFFWPHEPSRHGCMYHQFVATGIYCFKAGDNQIGTIIVEPHRNIYSIQVFGDSYSHKVNTNDFIQFHWKATDAQEELLQITMDSNSSVVPDIAGGLTGVFDCALHKCNKIEQIFRQYFHTCEIYLLNIPQHGLYNFAYSDKPEKSLISVIVENGVDNHRVAYNEENSFEPNPLIVNRFDQVWFDSSSATIAAIYRTDELGNPYELEKPLFQPQPNSINYYMQEFQALGVYYFSTDINSNNKKKQEQKPTQPLAIVVIPEIRFHYRSIGKDNFDSDPIITNINDFVIWQFNEIISHRSVQLAPNETYEELIGCHERAIPGRHRQCLAIECTIPGTFFFANPDFERVYGSLENRLLSTIIIDPPFSHNCFVTSGHDFVPHVLHISENDTVSWALCNNEKNHQISVQLGEADEGQDEASFVDLSIAQYVPGVYHLHTFKKQGQYTVRSNRFHSTATVFVYSETSIRNEKRQLQEPKILEEIDTVNEFGKQIHFTCPNRNAILYYTLDGSIPTRRYESVLKYDPKQGVCLVESGLHILRAYSTEDNRLSSAIITSSPTFVMENKEIERMKERRKAWSNTKIKLSVSLELPNKIYGTITVESTTTIDFIDHFELCINDVAQKVNIKPEELEFSAQGFAAGEQYEVFVTAHATDDISDVEPIASNKGGFEIQREYEGGGPLISLAVSHDQSTLLLMWAHIGDHVTEYIVYVDDVETKIITDRDFSDFFAIHFHSAQQRREYVLRVEAKIKDSTEKRKSNDIFVTPPLDLPVKNPALDRYFPYIIINGEKTSHSAHPTKGSDRLSSSKLSIRSSSSLPPSSRSPAASSRANIHITDLNKSSVTSNEIVRHQHDDNHDDKTNKLTEEEEEEEEEERPPQSPIFDDTSVISVKIDKKAEYTTTTENRNKNSILSEADKHRAQNLLEKLTQAIENRSTERDLNSTHTNNSFVRAQRQKDDQLLLQRSSTSTHDPFTDRLPPKPRRRSSTLNKTVGLAGLQYRRPEANRKIESLPITNGLRKSVPTIVYKRNPKGITLFWKIKSPAMSEHVRSYRIMVDQEPYGKLIEPDVEPKFQINLAPGRHKCQVEVLPKESNDEVFKTNTLTIDILPESGLKYERAQQREPSDIPVNSVLEQKDAPVPKLNVQTISPSSIRAQWYLDRALPTNVFVALFELHIRGQDFPDHMRSDEKIEKDGYTEHAWYVVNAPLEIQGISEEQEYTFFVRALFHAYESNDLNYVTTTSDEVITQNYHGLIELLTRPLLQVASIGLQMATLSWTLDSSVDQSLVKGYRIFLNSKPTEILLPNQHEYEFRNLKPGTSNEIQVSVTSDPDFVAEKTSEPIRLICPQRPQAPTIQAMEAEKPFSIQIQWTINKDEQDVITSFKIFLDGKLHGVVETNGRQSFKYDFLKLKSEQTYTIYIKSFIEQAKLGGYSYQCEIESNASNELSLKCATPPKGTMPRIESMDSNGIAIVWDPPAEYGDVRLTGYEILKNGRSLGKSLSTDKQRVLINDLEIGNRYSFQVVPITNQPGGILLRKGDEYDSDRHSHYLPGPKLEVEYTDLVLLPKRFWIENITGHSVIACWSPIDESKCSSQQPDHYKLSIWKDSDSTSDTPKVVELPNDKTDVSLKSLQSKTIYKIQLEAIKRRRHQTSNDSYIVSAKSEILTCETGRPPDVPSNIYRIACTNTNARFSFDAFTERNAEIIALRVNYKPTSTETNPREISMDIPPDSTEFILSNLIERTEYEATIYALTEEYLYEKHYQDVSRLPLKLEPSDWLSNKSFQFQTSGFEPVSKINIKRANTELIELEWTLPKVYGSTKYISQVLRWKLEHGGEEHSIKLDRNTKQYTVHERLPSGSYKISLDSYLSVKVNLEDDNDDTNRKELRLTTTETASVRFHAPVTCERPEIYLTGYTTDTIDLEWNKPNLFSIIDHPEKVNEQLKIHRRLLAYRVEINGRQQNKLEGNQYKCTLTKCQPDEEYKVQLCAQTIVQYEYMDNMITNGTDDSDEPDELLSKPLRVRMLKSQDLLRSFQANFEFNHNDSNENIFQRQNEMKPLGKINVKWEVSNSKNILHYILQWHSSKDLYIQQKIVKNDETSSTIDALDEKHLYSIGIFIVTNDNHRLSYEELTIPIPGEPDAPNLWLVKTSDTSFIVEWSEPKLYGIPVIGFQLYIEGKKKDDIIQVNLRRAEIPSRINRSYQVTVCALTNNPSRPRSVMSATLSVITTPTTSLIPTMYYDNDDGNATSFDCSVARIIPLTIESVNEEKLHIDWTSFLPTEEVRSYYIHYTCLNNGEVKSMKVSKRFRHSVLRGLRPGFTYGISVIAVNKTNGVLYTSDKSTVQMNAPPNAPIVAISERTTDHVKLEWRPAASYGEITVVGYKIFVNNRLAAILAHDQLSYTLTNGLPCDIYIVHVQALSSDKNVLSPMSRDIKFAWPGVKSGAFKRIDDGQTGSVIVVWENPQLEDETERLLGYRIRSENVTTLAVRSHGEYDAATNQATIHNLTSGKYRLWLEIQTENHCVCARPIIIVSGRFGSLRNRASSSDASKCYIKNQRRFRSPAVNNMMPPIRHTQYS</sequence>
<protein>
    <recommendedName>
        <fullName evidence="3">Fibronectin type-III domain-containing protein</fullName>
    </recommendedName>
</protein>
<dbReference type="EMBL" id="CAJNXB010004549">
    <property type="protein sequence ID" value="CAF3381187.1"/>
    <property type="molecule type" value="Genomic_DNA"/>
</dbReference>
<feature type="compositionally biased region" description="Acidic residues" evidence="2">
    <location>
        <begin position="1195"/>
        <end position="1204"/>
    </location>
</feature>
<dbReference type="Proteomes" id="UP000663825">
    <property type="component" value="Unassembled WGS sequence"/>
</dbReference>
<evidence type="ECO:0000259" key="3">
    <source>
        <dbReference type="PROSITE" id="PS50853"/>
    </source>
</evidence>
<dbReference type="InterPro" id="IPR036116">
    <property type="entry name" value="FN3_sf"/>
</dbReference>
<feature type="domain" description="Fibronectin type-III" evidence="3">
    <location>
        <begin position="2000"/>
        <end position="2099"/>
    </location>
</feature>
<dbReference type="PANTHER" id="PTHR46708">
    <property type="entry name" value="TENASCIN"/>
    <property type="match status" value="1"/>
</dbReference>
<dbReference type="SMART" id="SM00060">
    <property type="entry name" value="FN3"/>
    <property type="match status" value="12"/>
</dbReference>